<accession>A0A8J2XXM8</accession>
<evidence type="ECO:0000259" key="1">
    <source>
        <dbReference type="Pfam" id="PF12146"/>
    </source>
</evidence>
<dbReference type="EMBL" id="BMJC01000007">
    <property type="protein sequence ID" value="GGB24163.1"/>
    <property type="molecule type" value="Genomic_DNA"/>
</dbReference>
<feature type="domain" description="Serine aminopeptidase S33" evidence="1">
    <location>
        <begin position="24"/>
        <end position="136"/>
    </location>
</feature>
<proteinExistence type="predicted"/>
<organism evidence="2 3">
    <name type="scientific">Puia dinghuensis</name>
    <dbReference type="NCBI Taxonomy" id="1792502"/>
    <lineage>
        <taxon>Bacteria</taxon>
        <taxon>Pseudomonadati</taxon>
        <taxon>Bacteroidota</taxon>
        <taxon>Chitinophagia</taxon>
        <taxon>Chitinophagales</taxon>
        <taxon>Chitinophagaceae</taxon>
        <taxon>Puia</taxon>
    </lineage>
</organism>
<keyword evidence="3" id="KW-1185">Reference proteome</keyword>
<reference evidence="2" key="2">
    <citation type="submission" date="2020-09" db="EMBL/GenBank/DDBJ databases">
        <authorList>
            <person name="Sun Q."/>
            <person name="Zhou Y."/>
        </authorList>
    </citation>
    <scope>NUCLEOTIDE SEQUENCE</scope>
    <source>
        <strain evidence="2">CGMCC 1.15448</strain>
    </source>
</reference>
<dbReference type="Proteomes" id="UP000607559">
    <property type="component" value="Unassembled WGS sequence"/>
</dbReference>
<dbReference type="Pfam" id="PF12146">
    <property type="entry name" value="Hydrolase_4"/>
    <property type="match status" value="1"/>
</dbReference>
<evidence type="ECO:0000313" key="3">
    <source>
        <dbReference type="Proteomes" id="UP000607559"/>
    </source>
</evidence>
<name>A0A8J2XXM8_9BACT</name>
<gene>
    <name evidence="2" type="ORF">GCM10011511_55120</name>
</gene>
<comment type="caution">
    <text evidence="2">The sequence shown here is derived from an EMBL/GenBank/DDBJ whole genome shotgun (WGS) entry which is preliminary data.</text>
</comment>
<dbReference type="SUPFAM" id="SSF53474">
    <property type="entry name" value="alpha/beta-Hydrolases"/>
    <property type="match status" value="1"/>
</dbReference>
<reference evidence="2" key="1">
    <citation type="journal article" date="2014" name="Int. J. Syst. Evol. Microbiol.">
        <title>Complete genome sequence of Corynebacterium casei LMG S-19264T (=DSM 44701T), isolated from a smear-ripened cheese.</title>
        <authorList>
            <consortium name="US DOE Joint Genome Institute (JGI-PGF)"/>
            <person name="Walter F."/>
            <person name="Albersmeier A."/>
            <person name="Kalinowski J."/>
            <person name="Ruckert C."/>
        </authorList>
    </citation>
    <scope>NUCLEOTIDE SEQUENCE</scope>
    <source>
        <strain evidence="2">CGMCC 1.15448</strain>
    </source>
</reference>
<protein>
    <recommendedName>
        <fullName evidence="1">Serine aminopeptidase S33 domain-containing protein</fullName>
    </recommendedName>
</protein>
<evidence type="ECO:0000313" key="2">
    <source>
        <dbReference type="EMBL" id="GGB24163.1"/>
    </source>
</evidence>
<dbReference type="InterPro" id="IPR022742">
    <property type="entry name" value="Hydrolase_4"/>
</dbReference>
<sequence length="215" mass="24895">MDHDGTGVVLCYPYGQEYIRCHMLYVHMANKLAKRGFHALRFDYYGTGDSAGDFSSVTVKESLDNIQMAIDELKKTYDVSRIILFGVRFGATLAVIYSRLHAIDALVLWDPVLDGRFYLKSIDQSYKNWLKGAFAKRKKKNNSFIENFGFQFSMELVNEIRAVNIGREKWMTDIPTLVLGANSEYWIKREDEFNKAMVPVYETDKTIDWLDNLLL</sequence>
<dbReference type="InterPro" id="IPR029058">
    <property type="entry name" value="AB_hydrolase_fold"/>
</dbReference>
<dbReference type="AlphaFoldDB" id="A0A8J2XXM8"/>
<dbReference type="Gene3D" id="3.40.50.1820">
    <property type="entry name" value="alpha/beta hydrolase"/>
    <property type="match status" value="1"/>
</dbReference>